<keyword evidence="3 5" id="KW-0472">Membrane</keyword>
<comment type="similarity">
    <text evidence="5 6">Belongs to the FtsA/MreB family.</text>
</comment>
<evidence type="ECO:0000256" key="3">
    <source>
        <dbReference type="ARBA" id="ARBA00023136"/>
    </source>
</evidence>
<keyword evidence="2 5" id="KW-0132">Cell division</keyword>
<dbReference type="NCBIfam" id="TIGR01174">
    <property type="entry name" value="ftsA"/>
    <property type="match status" value="1"/>
</dbReference>
<dbReference type="PIRSF" id="PIRSF003101">
    <property type="entry name" value="FtsA"/>
    <property type="match status" value="1"/>
</dbReference>
<dbReference type="InterPro" id="IPR003494">
    <property type="entry name" value="SHS2_FtsA"/>
</dbReference>
<dbReference type="HAMAP" id="MF_02033">
    <property type="entry name" value="FtsA"/>
    <property type="match status" value="1"/>
</dbReference>
<evidence type="ECO:0000256" key="4">
    <source>
        <dbReference type="ARBA" id="ARBA00023306"/>
    </source>
</evidence>
<dbReference type="Gene3D" id="3.30.420.40">
    <property type="match status" value="2"/>
</dbReference>
<dbReference type="GO" id="GO:0032153">
    <property type="term" value="C:cell division site"/>
    <property type="evidence" value="ECO:0007669"/>
    <property type="project" value="UniProtKB-UniRule"/>
</dbReference>
<dbReference type="CDD" id="cd24048">
    <property type="entry name" value="ASKHA_NBD_FtsA"/>
    <property type="match status" value="1"/>
</dbReference>
<dbReference type="AlphaFoldDB" id="A0A0G0K461"/>
<dbReference type="GO" id="GO:0009898">
    <property type="term" value="C:cytoplasmic side of plasma membrane"/>
    <property type="evidence" value="ECO:0007669"/>
    <property type="project" value="UniProtKB-UniRule"/>
</dbReference>
<keyword evidence="1 5" id="KW-1003">Cell membrane</keyword>
<evidence type="ECO:0000259" key="7">
    <source>
        <dbReference type="SMART" id="SM00842"/>
    </source>
</evidence>
<keyword evidence="4 5" id="KW-0131">Cell cycle</keyword>
<organism evidence="8 9">
    <name type="scientific">Candidatus Woesebacteria bacterium GW2011_GWA1_37_8</name>
    <dbReference type="NCBI Taxonomy" id="1618546"/>
    <lineage>
        <taxon>Bacteria</taxon>
        <taxon>Candidatus Woeseibacteriota</taxon>
    </lineage>
</organism>
<evidence type="ECO:0000256" key="2">
    <source>
        <dbReference type="ARBA" id="ARBA00022618"/>
    </source>
</evidence>
<protein>
    <recommendedName>
        <fullName evidence="5 6">Cell division protein FtsA</fullName>
    </recommendedName>
</protein>
<name>A0A0G0K461_9BACT</name>
<comment type="caution">
    <text evidence="8">The sequence shown here is derived from an EMBL/GenBank/DDBJ whole genome shotgun (WGS) entry which is preliminary data.</text>
</comment>
<dbReference type="PATRIC" id="fig|1618546.3.peg.862"/>
<comment type="subcellular location">
    <subcellularLocation>
        <location evidence="5">Cell membrane</location>
        <topology evidence="5">Peripheral membrane protein</topology>
        <orientation evidence="5">Cytoplasmic side</orientation>
    </subcellularLocation>
    <text evidence="5">Localizes to the Z ring in an FtsZ-dependent manner. Targeted to the membrane through a conserved C-terminal amphipathic helix.</text>
</comment>
<accession>A0A0G0K461</accession>
<feature type="domain" description="SHS2" evidence="7">
    <location>
        <begin position="7"/>
        <end position="200"/>
    </location>
</feature>
<evidence type="ECO:0000256" key="5">
    <source>
        <dbReference type="HAMAP-Rule" id="MF_02033"/>
    </source>
</evidence>
<dbReference type="Proteomes" id="UP000034603">
    <property type="component" value="Unassembled WGS sequence"/>
</dbReference>
<reference evidence="8 9" key="1">
    <citation type="journal article" date="2015" name="Nature">
        <title>rRNA introns, odd ribosomes, and small enigmatic genomes across a large radiation of phyla.</title>
        <authorList>
            <person name="Brown C.T."/>
            <person name="Hug L.A."/>
            <person name="Thomas B.C."/>
            <person name="Sharon I."/>
            <person name="Castelle C.J."/>
            <person name="Singh A."/>
            <person name="Wilkins M.J."/>
            <person name="Williams K.H."/>
            <person name="Banfield J.F."/>
        </authorList>
    </citation>
    <scope>NUCLEOTIDE SEQUENCE [LARGE SCALE GENOMIC DNA]</scope>
</reference>
<gene>
    <name evidence="5" type="primary">ftsA</name>
    <name evidence="8" type="ORF">US62_C0040G0023</name>
</gene>
<dbReference type="InterPro" id="IPR020823">
    <property type="entry name" value="Cell_div_FtsA"/>
</dbReference>
<dbReference type="InterPro" id="IPR043129">
    <property type="entry name" value="ATPase_NBD"/>
</dbReference>
<dbReference type="Gene3D" id="3.30.1490.110">
    <property type="match status" value="1"/>
</dbReference>
<evidence type="ECO:0000256" key="1">
    <source>
        <dbReference type="ARBA" id="ARBA00022475"/>
    </source>
</evidence>
<comment type="function">
    <text evidence="5 6">Cell division protein that is involved in the assembly of the Z ring. May serve as a membrane anchor for the Z ring.</text>
</comment>
<evidence type="ECO:0000313" key="9">
    <source>
        <dbReference type="Proteomes" id="UP000034603"/>
    </source>
</evidence>
<dbReference type="PANTHER" id="PTHR32432:SF4">
    <property type="entry name" value="CELL DIVISION PROTEIN FTSA"/>
    <property type="match status" value="1"/>
</dbReference>
<dbReference type="PANTHER" id="PTHR32432">
    <property type="entry name" value="CELL DIVISION PROTEIN FTSA-RELATED"/>
    <property type="match status" value="1"/>
</dbReference>
<dbReference type="InterPro" id="IPR050696">
    <property type="entry name" value="FtsA/MreB"/>
</dbReference>
<dbReference type="GO" id="GO:0043093">
    <property type="term" value="P:FtsZ-dependent cytokinesis"/>
    <property type="evidence" value="ECO:0007669"/>
    <property type="project" value="UniProtKB-UniRule"/>
</dbReference>
<dbReference type="Pfam" id="PF14450">
    <property type="entry name" value="FtsA"/>
    <property type="match status" value="1"/>
</dbReference>
<dbReference type="SUPFAM" id="SSF53067">
    <property type="entry name" value="Actin-like ATPase domain"/>
    <property type="match status" value="2"/>
</dbReference>
<evidence type="ECO:0000256" key="6">
    <source>
        <dbReference type="PIRNR" id="PIRNR003101"/>
    </source>
</evidence>
<comment type="subunit">
    <text evidence="5">Self-interacts. Interacts with FtsZ.</text>
</comment>
<evidence type="ECO:0000313" key="8">
    <source>
        <dbReference type="EMBL" id="KKQ43879.1"/>
    </source>
</evidence>
<proteinExistence type="inferred from homology"/>
<dbReference type="EMBL" id="LBTR01000040">
    <property type="protein sequence ID" value="KKQ43879.1"/>
    <property type="molecule type" value="Genomic_DNA"/>
</dbReference>
<sequence>MTKAKIVTGIEIGSSKIATLIAQVNANEDGLMEGVNIVGVSSIESRGIKKGQIVDIEEAVEAIIQSVEAAERMAGYNVDNAFISLGGAHISSQNSHGVVAVSNPNEEIVADDVDRVIEAASAVSIPSSREIIHVLPREYIVDGEAGVKDPVGMSGIRLEVETHLVTASGPAIKNLKRAINEVGVAINGLVFSGLASAEAVLTKTEKELGCVLIDIGGGTTSIAAFVDGALVFSSVLPIGAKNVTNDLAIGLRVPLESAEKIKVMLSKEDKKQIKKKEDEDQLDLNEWGVNDNKKVSKKTLVEGIIRPRLNEIFSMIKLQLDKDNLSHMIPSGAIITGGGADTVGITESARRMLALPVRIGKPKGLSGLIDDVVTPSFATPAGLILFGYSKEVVPQSFSFSKKLKLPSMGIFSKLINTVKDLLP</sequence>
<dbReference type="SMART" id="SM00842">
    <property type="entry name" value="FtsA"/>
    <property type="match status" value="1"/>
</dbReference>
<dbReference type="Pfam" id="PF02491">
    <property type="entry name" value="SHS2_FTSA"/>
    <property type="match status" value="1"/>
</dbReference>